<dbReference type="EMBL" id="JAROKS010000021">
    <property type="protein sequence ID" value="KAK1790742.1"/>
    <property type="molecule type" value="Genomic_DNA"/>
</dbReference>
<gene>
    <name evidence="9" type="ORF">P4O66_014601</name>
</gene>
<keyword evidence="6" id="KW-0325">Glycoprotein</keyword>
<dbReference type="InterPro" id="IPR008983">
    <property type="entry name" value="Tumour_necrosis_fac-like_dom"/>
</dbReference>
<evidence type="ECO:0000256" key="5">
    <source>
        <dbReference type="ARBA" id="ARBA00023119"/>
    </source>
</evidence>
<evidence type="ECO:0000256" key="2">
    <source>
        <dbReference type="ARBA" id="ARBA00022525"/>
    </source>
</evidence>
<keyword evidence="2" id="KW-0964">Secreted</keyword>
<evidence type="ECO:0000256" key="3">
    <source>
        <dbReference type="ARBA" id="ARBA00022530"/>
    </source>
</evidence>
<dbReference type="PRINTS" id="PR00007">
    <property type="entry name" value="COMPLEMNTC1Q"/>
</dbReference>
<reference evidence="9" key="1">
    <citation type="submission" date="2023-03" db="EMBL/GenBank/DDBJ databases">
        <title>Electrophorus voltai genome.</title>
        <authorList>
            <person name="Bian C."/>
        </authorList>
    </citation>
    <scope>NUCLEOTIDE SEQUENCE</scope>
    <source>
        <strain evidence="9">CB-2022</strain>
        <tissue evidence="9">Muscle</tissue>
    </source>
</reference>
<keyword evidence="10" id="KW-1185">Reference proteome</keyword>
<dbReference type="InterPro" id="IPR050392">
    <property type="entry name" value="Collagen/C1q_domain"/>
</dbReference>
<sequence>DYPLPHSNQPNGFPVSGPETRMAGANSLDLSYCYMNQNVSVTLTADQVPSFCICTLCNASSTGPKGDMGDRGLPGPPGSPGVRGLNGARGAPGLKGFPGVKGQKGSEGTKGEQGPPGFIGMKGERGIKGNKGDVGTDGRPGYQGPAGEPGVCAASCDFVHGPPGNVGLPGIVGSRGLPGSTGIPGAKGQKGDMGEIGQPGGLGIPGTKGDQGEQGVCNCKDGAKGIPGQPGISGPKGEKGDTGPQGPVGMGGVKGVKGELGLTGIHGPCSPAIQSAFSAKLTNTYPAPDQPVPFTAVIYNIQFHYNPSSGVYRALVNGTYVFSYQLVAYSKPLKVGLFLNFIPVVKSTEIVTLETASQQVVLHLNMGDQVWLQVKDQNNNGMYTGTEYSSIFSGFLLYPDSCDMPLFREMDNPIINNGKYNWN</sequence>
<keyword evidence="4" id="KW-0732">Signal</keyword>
<evidence type="ECO:0000313" key="10">
    <source>
        <dbReference type="Proteomes" id="UP001239994"/>
    </source>
</evidence>
<feature type="domain" description="C1q" evidence="8">
    <location>
        <begin position="270"/>
        <end position="403"/>
    </location>
</feature>
<feature type="region of interest" description="Disordered" evidence="7">
    <location>
        <begin position="183"/>
        <end position="252"/>
    </location>
</feature>
<dbReference type="Proteomes" id="UP001239994">
    <property type="component" value="Unassembled WGS sequence"/>
</dbReference>
<dbReference type="SUPFAM" id="SSF49842">
    <property type="entry name" value="TNF-like"/>
    <property type="match status" value="1"/>
</dbReference>
<feature type="compositionally biased region" description="Basic and acidic residues" evidence="7">
    <location>
        <begin position="122"/>
        <end position="136"/>
    </location>
</feature>
<dbReference type="InterPro" id="IPR008160">
    <property type="entry name" value="Collagen"/>
</dbReference>
<dbReference type="PANTHER" id="PTHR15427">
    <property type="entry name" value="EMILIN ELASTIN MICROFIBRIL INTERFACE-LOCATED PROTEIN ELASTIN MICROFIBRIL INTERFACER"/>
    <property type="match status" value="1"/>
</dbReference>
<keyword evidence="3" id="KW-0272">Extracellular matrix</keyword>
<accession>A0AAD9DT42</accession>
<dbReference type="Pfam" id="PF00386">
    <property type="entry name" value="C1q"/>
    <property type="match status" value="1"/>
</dbReference>
<dbReference type="SMART" id="SM00110">
    <property type="entry name" value="C1Q"/>
    <property type="match status" value="1"/>
</dbReference>
<dbReference type="PANTHER" id="PTHR15427:SF51">
    <property type="entry name" value="OTOLIN 1"/>
    <property type="match status" value="1"/>
</dbReference>
<proteinExistence type="predicted"/>
<dbReference type="InterPro" id="IPR001073">
    <property type="entry name" value="C1q_dom"/>
</dbReference>
<evidence type="ECO:0000256" key="7">
    <source>
        <dbReference type="SAM" id="MobiDB-lite"/>
    </source>
</evidence>
<organism evidence="9 10">
    <name type="scientific">Electrophorus voltai</name>
    <dbReference type="NCBI Taxonomy" id="2609070"/>
    <lineage>
        <taxon>Eukaryota</taxon>
        <taxon>Metazoa</taxon>
        <taxon>Chordata</taxon>
        <taxon>Craniata</taxon>
        <taxon>Vertebrata</taxon>
        <taxon>Euteleostomi</taxon>
        <taxon>Actinopterygii</taxon>
        <taxon>Neopterygii</taxon>
        <taxon>Teleostei</taxon>
        <taxon>Ostariophysi</taxon>
        <taxon>Gymnotiformes</taxon>
        <taxon>Gymnotoidei</taxon>
        <taxon>Gymnotidae</taxon>
        <taxon>Electrophorus</taxon>
    </lineage>
</organism>
<feature type="region of interest" description="Disordered" evidence="7">
    <location>
        <begin position="91"/>
        <end position="139"/>
    </location>
</feature>
<evidence type="ECO:0000259" key="8">
    <source>
        <dbReference type="PROSITE" id="PS50871"/>
    </source>
</evidence>
<keyword evidence="5" id="KW-0176">Collagen</keyword>
<evidence type="ECO:0000256" key="1">
    <source>
        <dbReference type="ARBA" id="ARBA00004498"/>
    </source>
</evidence>
<dbReference type="Pfam" id="PF01391">
    <property type="entry name" value="Collagen"/>
    <property type="match status" value="3"/>
</dbReference>
<feature type="non-terminal residue" evidence="9">
    <location>
        <position position="423"/>
    </location>
</feature>
<evidence type="ECO:0000256" key="4">
    <source>
        <dbReference type="ARBA" id="ARBA00022729"/>
    </source>
</evidence>
<dbReference type="PROSITE" id="PS50871">
    <property type="entry name" value="C1Q"/>
    <property type="match status" value="1"/>
</dbReference>
<evidence type="ECO:0000256" key="6">
    <source>
        <dbReference type="ARBA" id="ARBA00023180"/>
    </source>
</evidence>
<dbReference type="GO" id="GO:0005581">
    <property type="term" value="C:collagen trimer"/>
    <property type="evidence" value="ECO:0007669"/>
    <property type="project" value="UniProtKB-KW"/>
</dbReference>
<name>A0AAD9DT42_9TELE</name>
<protein>
    <recommendedName>
        <fullName evidence="8">C1q domain-containing protein</fullName>
    </recommendedName>
</protein>
<comment type="caution">
    <text evidence="9">The sequence shown here is derived from an EMBL/GenBank/DDBJ whole genome shotgun (WGS) entry which is preliminary data.</text>
</comment>
<evidence type="ECO:0000313" key="9">
    <source>
        <dbReference type="EMBL" id="KAK1790742.1"/>
    </source>
</evidence>
<dbReference type="Gene3D" id="2.60.120.40">
    <property type="match status" value="1"/>
</dbReference>
<comment type="subcellular location">
    <subcellularLocation>
        <location evidence="1">Secreted</location>
        <location evidence="1">Extracellular space</location>
        <location evidence="1">Extracellular matrix</location>
    </subcellularLocation>
</comment>
<feature type="compositionally biased region" description="Gly residues" evidence="7">
    <location>
        <begin position="197"/>
        <end position="206"/>
    </location>
</feature>
<dbReference type="AlphaFoldDB" id="A0AAD9DT42"/>